<dbReference type="EMBL" id="JADEVV010000074">
    <property type="protein sequence ID" value="MBE9255618.1"/>
    <property type="molecule type" value="Genomic_DNA"/>
</dbReference>
<keyword evidence="2" id="KW-1185">Reference proteome</keyword>
<comment type="caution">
    <text evidence="1">The sequence shown here is derived from an EMBL/GenBank/DDBJ whole genome shotgun (WGS) entry which is preliminary data.</text>
</comment>
<accession>A0ABR9VXL1</accession>
<gene>
    <name evidence="1" type="ORF">IQ217_17615</name>
</gene>
<dbReference type="RefSeq" id="WP_194021092.1">
    <property type="nucleotide sequence ID" value="NZ_JADEVV010000074.1"/>
</dbReference>
<sequence length="72" mass="8325">MNTKVQTKIIHEGDYMAEIQVELTYTNHDWSPYLSLAEAQKLDQLRLALRQNDIKTASRLARIYHLTPVVVA</sequence>
<name>A0ABR9VXL1_9SYNC</name>
<organism evidence="1 2">
    <name type="scientific">Synechocystis salina LEGE 00031</name>
    <dbReference type="NCBI Taxonomy" id="1828736"/>
    <lineage>
        <taxon>Bacteria</taxon>
        <taxon>Bacillati</taxon>
        <taxon>Cyanobacteriota</taxon>
        <taxon>Cyanophyceae</taxon>
        <taxon>Synechococcales</taxon>
        <taxon>Merismopediaceae</taxon>
        <taxon>Synechocystis</taxon>
    </lineage>
</organism>
<dbReference type="Proteomes" id="UP000658720">
    <property type="component" value="Unassembled WGS sequence"/>
</dbReference>
<evidence type="ECO:0000313" key="1">
    <source>
        <dbReference type="EMBL" id="MBE9255618.1"/>
    </source>
</evidence>
<proteinExistence type="predicted"/>
<evidence type="ECO:0000313" key="2">
    <source>
        <dbReference type="Proteomes" id="UP000658720"/>
    </source>
</evidence>
<reference evidence="1 2" key="1">
    <citation type="submission" date="2020-10" db="EMBL/GenBank/DDBJ databases">
        <authorList>
            <person name="Castelo-Branco R."/>
            <person name="Eusebio N."/>
            <person name="Adriana R."/>
            <person name="Vieira A."/>
            <person name="Brugerolle De Fraissinette N."/>
            <person name="Rezende De Castro R."/>
            <person name="Schneider M.P."/>
            <person name="Vasconcelos V."/>
            <person name="Leao P.N."/>
        </authorList>
    </citation>
    <scope>NUCLEOTIDE SEQUENCE [LARGE SCALE GENOMIC DNA]</scope>
    <source>
        <strain evidence="1 2">LEGE 00031</strain>
    </source>
</reference>
<protein>
    <submittedName>
        <fullName evidence="1">Uncharacterized protein</fullName>
    </submittedName>
</protein>